<evidence type="ECO:0000256" key="4">
    <source>
        <dbReference type="ARBA" id="ARBA00011881"/>
    </source>
</evidence>
<dbReference type="NCBIfam" id="TIGR01930">
    <property type="entry name" value="AcCoA-C-Actrans"/>
    <property type="match status" value="1"/>
</dbReference>
<keyword evidence="10" id="KW-0496">Mitochondrion</keyword>
<evidence type="ECO:0000313" key="16">
    <source>
        <dbReference type="Proteomes" id="UP000324629"/>
    </source>
</evidence>
<dbReference type="InterPro" id="IPR002155">
    <property type="entry name" value="Thiolase"/>
</dbReference>
<dbReference type="Pfam" id="PF02803">
    <property type="entry name" value="Thiolase_C"/>
    <property type="match status" value="1"/>
</dbReference>
<comment type="caution">
    <text evidence="15">The sequence shown here is derived from an EMBL/GenBank/DDBJ whole genome shotgun (WGS) entry which is preliminary data.</text>
</comment>
<dbReference type="PROSITE" id="PS00737">
    <property type="entry name" value="THIOLASE_2"/>
    <property type="match status" value="1"/>
</dbReference>
<evidence type="ECO:0000256" key="8">
    <source>
        <dbReference type="ARBA" id="ARBA00022946"/>
    </source>
</evidence>
<evidence type="ECO:0000256" key="12">
    <source>
        <dbReference type="RuleBase" id="RU003557"/>
    </source>
</evidence>
<sequence length="462" mass="48715">ACDRTRSWRGETLIYACFSPSYSVAFASEMATFLRPISLHGTSWYASRVTASVAVYMRRFFSASFSGFPQDVVILGVARTPLGSFQKSLASFSAPKLGSIAISAAVERSKIDPSVVQECFMGLVASGFTGQAPARQAALMGGLSLSTPCTAVNKVCASGMKAIMLASQSIALGHQDVICAGGMESMSNIPFYLPRQMPSYGGATLYDGLVHDGLTDAKLQIHMGLCGEKTASDLKISRSEQDDYARMSYERSQTAAAQGVFASEIVPVRIPNKKSPNGFDEVHEDEEYKKVDFTRFPKLKPAFLSAEEGGTITAANASSLNDGAAAAILSSAAFAARDRSLKPLARIVAFTDAAVQTVDFPVAPELAVDKLLQLTGVKKENIVLWEINEAFSVVALANIKLLGLDVNKVNVHGGAVSCGHPLGMSGARITIHLALQLKPGQKGIAAVCNGGGGASAIMLEGL</sequence>
<dbReference type="InterPro" id="IPR020613">
    <property type="entry name" value="Thiolase_CS"/>
</dbReference>
<dbReference type="Pfam" id="PF00108">
    <property type="entry name" value="Thiolase_N"/>
    <property type="match status" value="1"/>
</dbReference>
<evidence type="ECO:0000256" key="9">
    <source>
        <dbReference type="ARBA" id="ARBA00022958"/>
    </source>
</evidence>
<dbReference type="PROSITE" id="PS00099">
    <property type="entry name" value="THIOLASE_3"/>
    <property type="match status" value="1"/>
</dbReference>
<dbReference type="PROSITE" id="PS00098">
    <property type="entry name" value="THIOLASE_1"/>
    <property type="match status" value="1"/>
</dbReference>
<evidence type="ECO:0000259" key="14">
    <source>
        <dbReference type="Pfam" id="PF02803"/>
    </source>
</evidence>
<keyword evidence="6 12" id="KW-0808">Transferase</keyword>
<dbReference type="FunFam" id="3.40.47.10:FF:000007">
    <property type="entry name" value="acetyl-CoA acetyltransferase, mitochondrial"/>
    <property type="match status" value="1"/>
</dbReference>
<dbReference type="Gene3D" id="3.40.47.10">
    <property type="match status" value="1"/>
</dbReference>
<comment type="subunit">
    <text evidence="4">Homotetramer.</text>
</comment>
<proteinExistence type="inferred from homology"/>
<evidence type="ECO:0000256" key="2">
    <source>
        <dbReference type="ARBA" id="ARBA00005189"/>
    </source>
</evidence>
<dbReference type="GO" id="GO:0006635">
    <property type="term" value="P:fatty acid beta-oxidation"/>
    <property type="evidence" value="ECO:0007669"/>
    <property type="project" value="TreeGrafter"/>
</dbReference>
<feature type="domain" description="Thiolase N-terminal" evidence="13">
    <location>
        <begin position="72"/>
        <end position="332"/>
    </location>
</feature>
<feature type="domain" description="Thiolase C-terminal" evidence="14">
    <location>
        <begin position="341"/>
        <end position="460"/>
    </location>
</feature>
<organism evidence="15 16">
    <name type="scientific">Paragonimus westermani</name>
    <dbReference type="NCBI Taxonomy" id="34504"/>
    <lineage>
        <taxon>Eukaryota</taxon>
        <taxon>Metazoa</taxon>
        <taxon>Spiralia</taxon>
        <taxon>Lophotrochozoa</taxon>
        <taxon>Platyhelminthes</taxon>
        <taxon>Trematoda</taxon>
        <taxon>Digenea</taxon>
        <taxon>Plagiorchiida</taxon>
        <taxon>Troglotremata</taxon>
        <taxon>Troglotrematidae</taxon>
        <taxon>Paragonimus</taxon>
    </lineage>
</organism>
<protein>
    <recommendedName>
        <fullName evidence="5">acetyl-CoA C-acetyltransferase</fullName>
        <ecNumber evidence="5">2.3.1.9</ecNumber>
    </recommendedName>
</protein>
<dbReference type="AlphaFoldDB" id="A0A5J4NFG2"/>
<evidence type="ECO:0000256" key="5">
    <source>
        <dbReference type="ARBA" id="ARBA00012705"/>
    </source>
</evidence>
<keyword evidence="11 12" id="KW-0012">Acyltransferase</keyword>
<feature type="non-terminal residue" evidence="15">
    <location>
        <position position="1"/>
    </location>
</feature>
<dbReference type="InterPro" id="IPR020616">
    <property type="entry name" value="Thiolase_N"/>
</dbReference>
<name>A0A5J4NFG2_9TREM</name>
<dbReference type="CDD" id="cd00751">
    <property type="entry name" value="thiolase"/>
    <property type="match status" value="1"/>
</dbReference>
<keyword evidence="7" id="KW-0479">Metal-binding</keyword>
<evidence type="ECO:0000256" key="1">
    <source>
        <dbReference type="ARBA" id="ARBA00004173"/>
    </source>
</evidence>
<dbReference type="GO" id="GO:0046872">
    <property type="term" value="F:metal ion binding"/>
    <property type="evidence" value="ECO:0007669"/>
    <property type="project" value="UniProtKB-KW"/>
</dbReference>
<keyword evidence="16" id="KW-1185">Reference proteome</keyword>
<dbReference type="Proteomes" id="UP000324629">
    <property type="component" value="Unassembled WGS sequence"/>
</dbReference>
<dbReference type="InterPro" id="IPR020610">
    <property type="entry name" value="Thiolase_AS"/>
</dbReference>
<dbReference type="GO" id="GO:0003985">
    <property type="term" value="F:acetyl-CoA C-acetyltransferase activity"/>
    <property type="evidence" value="ECO:0007669"/>
    <property type="project" value="UniProtKB-EC"/>
</dbReference>
<evidence type="ECO:0000259" key="13">
    <source>
        <dbReference type="Pfam" id="PF00108"/>
    </source>
</evidence>
<dbReference type="InterPro" id="IPR020615">
    <property type="entry name" value="Thiolase_acyl_enz_int_AS"/>
</dbReference>
<evidence type="ECO:0000256" key="11">
    <source>
        <dbReference type="ARBA" id="ARBA00023315"/>
    </source>
</evidence>
<reference evidence="15 16" key="1">
    <citation type="journal article" date="2019" name="Gigascience">
        <title>Whole-genome sequence of the oriental lung fluke Paragonimus westermani.</title>
        <authorList>
            <person name="Oey H."/>
            <person name="Zakrzewski M."/>
            <person name="Narain K."/>
            <person name="Devi K.R."/>
            <person name="Agatsuma T."/>
            <person name="Nawaratna S."/>
            <person name="Gobert G.N."/>
            <person name="Jones M.K."/>
            <person name="Ragan M.A."/>
            <person name="McManus D.P."/>
            <person name="Krause L."/>
        </authorList>
    </citation>
    <scope>NUCLEOTIDE SEQUENCE [LARGE SCALE GENOMIC DNA]</scope>
    <source>
        <strain evidence="15 16">IND2009</strain>
    </source>
</reference>
<evidence type="ECO:0000256" key="6">
    <source>
        <dbReference type="ARBA" id="ARBA00022679"/>
    </source>
</evidence>
<dbReference type="PANTHER" id="PTHR18919:SF156">
    <property type="entry name" value="ACETYL-COA ACETYLTRANSFERASE, MITOCHONDRIAL"/>
    <property type="match status" value="1"/>
</dbReference>
<accession>A0A5J4NFG2</accession>
<dbReference type="InterPro" id="IPR016039">
    <property type="entry name" value="Thiolase-like"/>
</dbReference>
<dbReference type="SUPFAM" id="SSF53901">
    <property type="entry name" value="Thiolase-like"/>
    <property type="match status" value="2"/>
</dbReference>
<evidence type="ECO:0000256" key="10">
    <source>
        <dbReference type="ARBA" id="ARBA00023128"/>
    </source>
</evidence>
<evidence type="ECO:0000313" key="15">
    <source>
        <dbReference type="EMBL" id="KAA3674193.1"/>
    </source>
</evidence>
<comment type="subcellular location">
    <subcellularLocation>
        <location evidence="1">Mitochondrion</location>
    </subcellularLocation>
</comment>
<dbReference type="InterPro" id="IPR020617">
    <property type="entry name" value="Thiolase_C"/>
</dbReference>
<keyword evidence="9" id="KW-0630">Potassium</keyword>
<comment type="pathway">
    <text evidence="2">Lipid metabolism.</text>
</comment>
<gene>
    <name evidence="15" type="ORF">DEA37_0001443</name>
</gene>
<dbReference type="GO" id="GO:0005739">
    <property type="term" value="C:mitochondrion"/>
    <property type="evidence" value="ECO:0007669"/>
    <property type="project" value="UniProtKB-SubCell"/>
</dbReference>
<keyword evidence="8" id="KW-0809">Transit peptide</keyword>
<dbReference type="EC" id="2.3.1.9" evidence="5"/>
<dbReference type="EMBL" id="QNGE01003327">
    <property type="protein sequence ID" value="KAA3674193.1"/>
    <property type="molecule type" value="Genomic_DNA"/>
</dbReference>
<evidence type="ECO:0000256" key="3">
    <source>
        <dbReference type="ARBA" id="ARBA00010982"/>
    </source>
</evidence>
<evidence type="ECO:0000256" key="7">
    <source>
        <dbReference type="ARBA" id="ARBA00022723"/>
    </source>
</evidence>
<dbReference type="PANTHER" id="PTHR18919">
    <property type="entry name" value="ACETYL-COA C-ACYLTRANSFERASE"/>
    <property type="match status" value="1"/>
</dbReference>
<comment type="similarity">
    <text evidence="3 12">Belongs to the thiolase-like superfamily. Thiolase family.</text>
</comment>